<dbReference type="GO" id="GO:0008233">
    <property type="term" value="F:peptidase activity"/>
    <property type="evidence" value="ECO:0007669"/>
    <property type="project" value="InterPro"/>
</dbReference>
<dbReference type="InterPro" id="IPR052179">
    <property type="entry name" value="DD-CPase-like"/>
</dbReference>
<accession>A0A9D9I203</accession>
<feature type="domain" description="D-alanyl-D-alanine carboxypeptidase-like core" evidence="2">
    <location>
        <begin position="236"/>
        <end position="364"/>
    </location>
</feature>
<dbReference type="InterPro" id="IPR003709">
    <property type="entry name" value="VanY-like_core_dom"/>
</dbReference>
<dbReference type="CDD" id="cd14852">
    <property type="entry name" value="LD-carboxypeptidase"/>
    <property type="match status" value="1"/>
</dbReference>
<comment type="caution">
    <text evidence="3">The sequence shown here is derived from an EMBL/GenBank/DDBJ whole genome shotgun (WGS) entry which is preliminary data.</text>
</comment>
<dbReference type="InterPro" id="IPR058193">
    <property type="entry name" value="VanY/YodJ_core_dom"/>
</dbReference>
<dbReference type="PANTHER" id="PTHR34385">
    <property type="entry name" value="D-ALANYL-D-ALANINE CARBOXYPEPTIDASE"/>
    <property type="match status" value="1"/>
</dbReference>
<reference evidence="3" key="1">
    <citation type="submission" date="2020-10" db="EMBL/GenBank/DDBJ databases">
        <authorList>
            <person name="Gilroy R."/>
        </authorList>
    </citation>
    <scope>NUCLEOTIDE SEQUENCE</scope>
    <source>
        <strain evidence="3">E3-2379</strain>
    </source>
</reference>
<keyword evidence="1" id="KW-0812">Transmembrane</keyword>
<dbReference type="InterPro" id="IPR009045">
    <property type="entry name" value="Zn_M74/Hedgehog-like"/>
</dbReference>
<gene>
    <name evidence="3" type="ORF">IAC13_06620</name>
</gene>
<dbReference type="PANTHER" id="PTHR34385:SF1">
    <property type="entry name" value="PEPTIDOGLYCAN L-ALANYL-D-GLUTAMATE ENDOPEPTIDASE CWLK"/>
    <property type="match status" value="1"/>
</dbReference>
<dbReference type="Pfam" id="PF02557">
    <property type="entry name" value="VanY"/>
    <property type="match status" value="1"/>
</dbReference>
<reference evidence="3" key="2">
    <citation type="journal article" date="2021" name="PeerJ">
        <title>Extensive microbial diversity within the chicken gut microbiome revealed by metagenomics and culture.</title>
        <authorList>
            <person name="Gilroy R."/>
            <person name="Ravi A."/>
            <person name="Getino M."/>
            <person name="Pursley I."/>
            <person name="Horton D.L."/>
            <person name="Alikhan N.F."/>
            <person name="Baker D."/>
            <person name="Gharbi K."/>
            <person name="Hall N."/>
            <person name="Watson M."/>
            <person name="Adriaenssens E.M."/>
            <person name="Foster-Nyarko E."/>
            <person name="Jarju S."/>
            <person name="Secka A."/>
            <person name="Antonio M."/>
            <person name="Oren A."/>
            <person name="Chaudhuri R.R."/>
            <person name="La Ragione R."/>
            <person name="Hildebrand F."/>
            <person name="Pallen M.J."/>
        </authorList>
    </citation>
    <scope>NUCLEOTIDE SEQUENCE</scope>
    <source>
        <strain evidence="3">E3-2379</strain>
    </source>
</reference>
<dbReference type="GO" id="GO:0006508">
    <property type="term" value="P:proteolysis"/>
    <property type="evidence" value="ECO:0007669"/>
    <property type="project" value="InterPro"/>
</dbReference>
<evidence type="ECO:0000259" key="2">
    <source>
        <dbReference type="Pfam" id="PF02557"/>
    </source>
</evidence>
<keyword evidence="1" id="KW-0472">Membrane</keyword>
<keyword evidence="1" id="KW-1133">Transmembrane helix</keyword>
<dbReference type="EMBL" id="JADIML010000180">
    <property type="protein sequence ID" value="MBO8463586.1"/>
    <property type="molecule type" value="Genomic_DNA"/>
</dbReference>
<evidence type="ECO:0000313" key="4">
    <source>
        <dbReference type="Proteomes" id="UP000823618"/>
    </source>
</evidence>
<sequence length="396" mass="45721">MKKQRRKKQGHRVLKTGLGILVCLIVVVGIVAFNWTGIQLGIKGYDKDARTTLLKLSEEEIQEYLSLEEIIDLAKWDQVNNQHHYYDYKLYSSDDVSVEDIVSYVDEFYSNYHTKLKELGYDLETQRSLMKQLSLDDFRVLTDNQLEWIQVEPYLNINGRIIEDLPQYIQSNLEPVEAVMNVSYSIIDSRNSSDRTYFLEEPSNTALLIKKGFSISKDYVPEDLVEVNIPTATTNNKMRSDAAKALESMYEDAKKEGLTLVVNSAYRSYEDQQKIYDEYFRIYDEVTAARLVAVPGTSEHQLGLSVDLTSQSVVDGQFGVFGSTPEYQWVIKNAYHYGFILRYPSDKIEITGITNEPWHYRYVGVKLATKLYEEGLTLEEYTLKNGFDYPVSLMEN</sequence>
<proteinExistence type="predicted"/>
<protein>
    <submittedName>
        <fullName evidence="3">M15 family metallopeptidase</fullName>
    </submittedName>
</protein>
<evidence type="ECO:0000256" key="1">
    <source>
        <dbReference type="SAM" id="Phobius"/>
    </source>
</evidence>
<organism evidence="3 4">
    <name type="scientific">Candidatus Scybalomonas excrementavium</name>
    <dbReference type="NCBI Taxonomy" id="2840943"/>
    <lineage>
        <taxon>Bacteria</taxon>
        <taxon>Bacillati</taxon>
        <taxon>Bacillota</taxon>
        <taxon>Clostridia</taxon>
        <taxon>Lachnospirales</taxon>
        <taxon>Lachnospiraceae</taxon>
        <taxon>Lachnospiraceae incertae sedis</taxon>
        <taxon>Candidatus Scybalomonas</taxon>
    </lineage>
</organism>
<feature type="transmembrane region" description="Helical" evidence="1">
    <location>
        <begin position="12"/>
        <end position="35"/>
    </location>
</feature>
<name>A0A9D9I203_9FIRM</name>
<dbReference type="Gene3D" id="3.30.1380.10">
    <property type="match status" value="1"/>
</dbReference>
<dbReference type="SUPFAM" id="SSF55166">
    <property type="entry name" value="Hedgehog/DD-peptidase"/>
    <property type="match status" value="1"/>
</dbReference>
<evidence type="ECO:0000313" key="3">
    <source>
        <dbReference type="EMBL" id="MBO8463586.1"/>
    </source>
</evidence>
<dbReference type="AlphaFoldDB" id="A0A9D9I203"/>
<dbReference type="Proteomes" id="UP000823618">
    <property type="component" value="Unassembled WGS sequence"/>
</dbReference>